<dbReference type="EMBL" id="JACHLR010000012">
    <property type="protein sequence ID" value="MBB4859519.1"/>
    <property type="molecule type" value="Genomic_DNA"/>
</dbReference>
<proteinExistence type="predicted"/>
<accession>A0A7W7NXJ2</accession>
<organism evidence="2 3">
    <name type="scientific">Novosphingobium chloroacetimidivorans</name>
    <dbReference type="NCBI Taxonomy" id="1428314"/>
    <lineage>
        <taxon>Bacteria</taxon>
        <taxon>Pseudomonadati</taxon>
        <taxon>Pseudomonadota</taxon>
        <taxon>Alphaproteobacteria</taxon>
        <taxon>Sphingomonadales</taxon>
        <taxon>Sphingomonadaceae</taxon>
        <taxon>Novosphingobium</taxon>
    </lineage>
</organism>
<evidence type="ECO:0000313" key="2">
    <source>
        <dbReference type="EMBL" id="MBB4859519.1"/>
    </source>
</evidence>
<reference evidence="2 3" key="1">
    <citation type="submission" date="2020-08" db="EMBL/GenBank/DDBJ databases">
        <title>Functional genomics of gut bacteria from endangered species of beetles.</title>
        <authorList>
            <person name="Carlos-Shanley C."/>
        </authorList>
    </citation>
    <scope>NUCLEOTIDE SEQUENCE [LARGE SCALE GENOMIC DNA]</scope>
    <source>
        <strain evidence="2 3">S00245</strain>
    </source>
</reference>
<keyword evidence="3" id="KW-1185">Reference proteome</keyword>
<evidence type="ECO:0000256" key="1">
    <source>
        <dbReference type="SAM" id="MobiDB-lite"/>
    </source>
</evidence>
<sequence>MAKSQQKSNKETRKPKKAAPPKPNASKPSIKGTPVPQGKA</sequence>
<dbReference type="AlphaFoldDB" id="A0A7W7NXJ2"/>
<comment type="caution">
    <text evidence="2">The sequence shown here is derived from an EMBL/GenBank/DDBJ whole genome shotgun (WGS) entry which is preliminary data.</text>
</comment>
<gene>
    <name evidence="2" type="ORF">HNO88_002848</name>
</gene>
<protein>
    <submittedName>
        <fullName evidence="2">Uncharacterized protein</fullName>
    </submittedName>
</protein>
<dbReference type="RefSeq" id="WP_281384026.1">
    <property type="nucleotide sequence ID" value="NZ_JACHLR010000012.1"/>
</dbReference>
<dbReference type="Proteomes" id="UP000555448">
    <property type="component" value="Unassembled WGS sequence"/>
</dbReference>
<feature type="region of interest" description="Disordered" evidence="1">
    <location>
        <begin position="1"/>
        <end position="40"/>
    </location>
</feature>
<evidence type="ECO:0000313" key="3">
    <source>
        <dbReference type="Proteomes" id="UP000555448"/>
    </source>
</evidence>
<name>A0A7W7NXJ2_9SPHN</name>